<keyword evidence="3" id="KW-1185">Reference proteome</keyword>
<accession>A0A1E8FEA6</accession>
<organism evidence="2 3">
    <name type="scientific">Alteromonas lipolytica</name>
    <dbReference type="NCBI Taxonomy" id="1856405"/>
    <lineage>
        <taxon>Bacteria</taxon>
        <taxon>Pseudomonadati</taxon>
        <taxon>Pseudomonadota</taxon>
        <taxon>Gammaproteobacteria</taxon>
        <taxon>Alteromonadales</taxon>
        <taxon>Alteromonadaceae</taxon>
        <taxon>Alteromonas/Salinimonas group</taxon>
        <taxon>Alteromonas</taxon>
    </lineage>
</organism>
<dbReference type="EMBL" id="MJIC01000014">
    <property type="protein sequence ID" value="OFI34264.1"/>
    <property type="molecule type" value="Genomic_DNA"/>
</dbReference>
<reference evidence="2 3" key="1">
    <citation type="submission" date="2016-09" db="EMBL/GenBank/DDBJ databases">
        <title>Alteromonas lipolytica, a new species isolated from sea water.</title>
        <authorList>
            <person name="Wu Y.-H."/>
            <person name="Cheng H."/>
            <person name="Xu X.-W."/>
        </authorList>
    </citation>
    <scope>NUCLEOTIDE SEQUENCE [LARGE SCALE GENOMIC DNA]</scope>
    <source>
        <strain evidence="2 3">JW12</strain>
    </source>
</reference>
<dbReference type="AlphaFoldDB" id="A0A1E8FEA6"/>
<evidence type="ECO:0000313" key="3">
    <source>
        <dbReference type="Proteomes" id="UP000176037"/>
    </source>
</evidence>
<gene>
    <name evidence="2" type="ORF">BFC17_20410</name>
</gene>
<feature type="signal peptide" evidence="1">
    <location>
        <begin position="1"/>
        <end position="23"/>
    </location>
</feature>
<dbReference type="InterPro" id="IPR022193">
    <property type="entry name" value="DUF3718"/>
</dbReference>
<protein>
    <recommendedName>
        <fullName evidence="4">DUF3718 domain-containing protein</fullName>
    </recommendedName>
</protein>
<sequence length="105" mass="11221">MRSAWLAGSALLVAAGSVSSVQAAALDSHVESKLIAVCKAIKADSRIDLQRAVKDSGISYHRLADGLVCNGMDMYTFAMQHEAQSTGAIIARRTDLDERSLTARK</sequence>
<keyword evidence="1" id="KW-0732">Signal</keyword>
<dbReference type="Proteomes" id="UP000176037">
    <property type="component" value="Unassembled WGS sequence"/>
</dbReference>
<comment type="caution">
    <text evidence="2">The sequence shown here is derived from an EMBL/GenBank/DDBJ whole genome shotgun (WGS) entry which is preliminary data.</text>
</comment>
<name>A0A1E8FEA6_9ALTE</name>
<evidence type="ECO:0008006" key="4">
    <source>
        <dbReference type="Google" id="ProtNLM"/>
    </source>
</evidence>
<evidence type="ECO:0000313" key="2">
    <source>
        <dbReference type="EMBL" id="OFI34264.1"/>
    </source>
</evidence>
<proteinExistence type="predicted"/>
<evidence type="ECO:0000256" key="1">
    <source>
        <dbReference type="SAM" id="SignalP"/>
    </source>
</evidence>
<dbReference type="Pfam" id="PF12514">
    <property type="entry name" value="DUF3718"/>
    <property type="match status" value="1"/>
</dbReference>
<feature type="chain" id="PRO_5009214209" description="DUF3718 domain-containing protein" evidence="1">
    <location>
        <begin position="24"/>
        <end position="105"/>
    </location>
</feature>